<evidence type="ECO:0000256" key="10">
    <source>
        <dbReference type="ARBA" id="ARBA00023002"/>
    </source>
</evidence>
<evidence type="ECO:0008006" key="21">
    <source>
        <dbReference type="Google" id="ProtNLM"/>
    </source>
</evidence>
<evidence type="ECO:0000256" key="3">
    <source>
        <dbReference type="ARBA" id="ARBA00007174"/>
    </source>
</evidence>
<dbReference type="CDD" id="cd14824">
    <property type="entry name" value="Longin"/>
    <property type="match status" value="1"/>
</dbReference>
<evidence type="ECO:0000256" key="2">
    <source>
        <dbReference type="ARBA" id="ARBA00004394"/>
    </source>
</evidence>
<keyword evidence="13 15" id="KW-0472">Membrane</keyword>
<keyword evidence="10" id="KW-0560">Oxidoreductase</keyword>
<organism evidence="19 20">
    <name type="scientific">Prototheca wickerhamii</name>
    <dbReference type="NCBI Taxonomy" id="3111"/>
    <lineage>
        <taxon>Eukaryota</taxon>
        <taxon>Viridiplantae</taxon>
        <taxon>Chlorophyta</taxon>
        <taxon>core chlorophytes</taxon>
        <taxon>Trebouxiophyceae</taxon>
        <taxon>Chlorellales</taxon>
        <taxon>Chlorellaceae</taxon>
        <taxon>Prototheca</taxon>
    </lineage>
</organism>
<dbReference type="GO" id="GO:0006979">
    <property type="term" value="P:response to oxidative stress"/>
    <property type="evidence" value="ECO:0007669"/>
    <property type="project" value="UniProtKB-ARBA"/>
</dbReference>
<keyword evidence="12 14" id="KW-0175">Coiled coil</keyword>
<dbReference type="NCBIfam" id="TIGR00357">
    <property type="entry name" value="peptide-methionine (R)-S-oxide reductase MsrB"/>
    <property type="match status" value="1"/>
</dbReference>
<dbReference type="GO" id="GO:0006888">
    <property type="term" value="P:endoplasmic reticulum to Golgi vesicle-mediated transport"/>
    <property type="evidence" value="ECO:0007669"/>
    <property type="project" value="InterPro"/>
</dbReference>
<feature type="domain" description="MsrB" evidence="18">
    <location>
        <begin position="16"/>
        <end position="141"/>
    </location>
</feature>
<dbReference type="GO" id="GO:0006890">
    <property type="term" value="P:retrograde vesicle-mediated transport, Golgi to endoplasmic reticulum"/>
    <property type="evidence" value="ECO:0007669"/>
    <property type="project" value="InterPro"/>
</dbReference>
<dbReference type="InterPro" id="IPR010908">
    <property type="entry name" value="Longin_dom"/>
</dbReference>
<dbReference type="GO" id="GO:0000139">
    <property type="term" value="C:Golgi membrane"/>
    <property type="evidence" value="ECO:0007669"/>
    <property type="project" value="UniProtKB-SubCell"/>
</dbReference>
<evidence type="ECO:0000313" key="20">
    <source>
        <dbReference type="Proteomes" id="UP001255856"/>
    </source>
</evidence>
<evidence type="ECO:0000256" key="5">
    <source>
        <dbReference type="ARBA" id="ARBA00022448"/>
    </source>
</evidence>
<dbReference type="PROSITE" id="PS51790">
    <property type="entry name" value="MSRB"/>
    <property type="match status" value="1"/>
</dbReference>
<dbReference type="GO" id="GO:0033743">
    <property type="term" value="F:peptide-methionine (R)-S-oxide reductase activity"/>
    <property type="evidence" value="ECO:0007669"/>
    <property type="project" value="InterPro"/>
</dbReference>
<evidence type="ECO:0000256" key="6">
    <source>
        <dbReference type="ARBA" id="ARBA00022692"/>
    </source>
</evidence>
<evidence type="ECO:0000256" key="15">
    <source>
        <dbReference type="SAM" id="Phobius"/>
    </source>
</evidence>
<dbReference type="Gene3D" id="2.170.150.20">
    <property type="entry name" value="Peptide methionine sulfoxide reductase"/>
    <property type="match status" value="1"/>
</dbReference>
<keyword evidence="9 15" id="KW-1133">Transmembrane helix</keyword>
<keyword evidence="20" id="KW-1185">Reference proteome</keyword>
<dbReference type="Gene3D" id="3.30.450.50">
    <property type="entry name" value="Longin domain"/>
    <property type="match status" value="1"/>
</dbReference>
<feature type="transmembrane region" description="Helical" evidence="15">
    <location>
        <begin position="375"/>
        <end position="395"/>
    </location>
</feature>
<dbReference type="SUPFAM" id="SSF64356">
    <property type="entry name" value="SNARE-like"/>
    <property type="match status" value="1"/>
</dbReference>
<dbReference type="InterPro" id="IPR002579">
    <property type="entry name" value="Met_Sox_Rdtase_MsrB_dom"/>
</dbReference>
<evidence type="ECO:0000256" key="8">
    <source>
        <dbReference type="ARBA" id="ARBA00022927"/>
    </source>
</evidence>
<dbReference type="Pfam" id="PF01641">
    <property type="entry name" value="SelR"/>
    <property type="match status" value="1"/>
</dbReference>
<dbReference type="Gene3D" id="1.20.5.110">
    <property type="match status" value="1"/>
</dbReference>
<dbReference type="InterPro" id="IPR042855">
    <property type="entry name" value="V_SNARE_CC"/>
</dbReference>
<comment type="caution">
    <text evidence="19">The sequence shown here is derived from an EMBL/GenBank/DDBJ whole genome shotgun (WGS) entry which is preliminary data.</text>
</comment>
<dbReference type="SUPFAM" id="SSF58038">
    <property type="entry name" value="SNARE fusion complex"/>
    <property type="match status" value="1"/>
</dbReference>
<gene>
    <name evidence="19" type="ORF">QBZ16_003089</name>
</gene>
<keyword evidence="11" id="KW-0333">Golgi apparatus</keyword>
<sequence length="396" mass="44116">MSSGDGSRKLDKSTPDSVWREVLSPQQYQILRQKGTERPGTGEYNKDPGKGTFHCAACGAPLYSSDTKFHSGCGWPSFYDELPGTVERHEDISMGMRRVEITCKNCGGHLGHVFEGEVGMGYRPEGSLASVVRSGLAGDEGSPCVAGMVKLTLIARVRDGQLLAEGLDGEKENGLHAYKQQAKAGGGGGRAASSGVLIPPLRTRTQRVPASFLSQTLFKQFGSAKPPPRQSIASGDMVFHTLVDEYGVCYLVLTDKGYPKKLAYQYLEELQSEFSRLYGTQIESINRPYAFIKFDTFIQKTKKLYLDTRTQRNIARLNQDIAEVHQIMTRNINDVLGQGERLDKMQEMSTLLSNDARQFAVSARDLYHQALFRKYLPWIVIIGILLLVFILRVWLY</sequence>
<evidence type="ECO:0000256" key="11">
    <source>
        <dbReference type="ARBA" id="ARBA00023034"/>
    </source>
</evidence>
<dbReference type="PROSITE" id="PS50859">
    <property type="entry name" value="LONGIN"/>
    <property type="match status" value="1"/>
</dbReference>
<evidence type="ECO:0000256" key="7">
    <source>
        <dbReference type="ARBA" id="ARBA00022824"/>
    </source>
</evidence>
<dbReference type="SMART" id="SM01270">
    <property type="entry name" value="Longin"/>
    <property type="match status" value="1"/>
</dbReference>
<evidence type="ECO:0000256" key="4">
    <source>
        <dbReference type="ARBA" id="ARBA00008025"/>
    </source>
</evidence>
<dbReference type="CDD" id="cd15866">
    <property type="entry name" value="R-SNARE_SEC22"/>
    <property type="match status" value="1"/>
</dbReference>
<keyword evidence="8" id="KW-0653">Protein transport</keyword>
<reference evidence="19" key="1">
    <citation type="submission" date="2021-01" db="EMBL/GenBank/DDBJ databases">
        <authorList>
            <person name="Eckstrom K.M.E."/>
        </authorList>
    </citation>
    <scope>NUCLEOTIDE SEQUENCE</scope>
    <source>
        <strain evidence="19">UVCC 0001</strain>
    </source>
</reference>
<dbReference type="EMBL" id="JASFZW010000003">
    <property type="protein sequence ID" value="KAK2079398.1"/>
    <property type="molecule type" value="Genomic_DNA"/>
</dbReference>
<comment type="similarity">
    <text evidence="4">Belongs to the synaptobrevin family.</text>
</comment>
<dbReference type="SUPFAM" id="SSF51316">
    <property type="entry name" value="Mss4-like"/>
    <property type="match status" value="1"/>
</dbReference>
<evidence type="ECO:0000259" key="16">
    <source>
        <dbReference type="PROSITE" id="PS50859"/>
    </source>
</evidence>
<dbReference type="GO" id="GO:0005789">
    <property type="term" value="C:endoplasmic reticulum membrane"/>
    <property type="evidence" value="ECO:0007669"/>
    <property type="project" value="UniProtKB-SubCell"/>
</dbReference>
<dbReference type="InterPro" id="IPR011012">
    <property type="entry name" value="Longin-like_dom_sf"/>
</dbReference>
<dbReference type="AlphaFoldDB" id="A0AAD9MMB8"/>
<dbReference type="PROSITE" id="PS50892">
    <property type="entry name" value="V_SNARE"/>
    <property type="match status" value="1"/>
</dbReference>
<evidence type="ECO:0000256" key="1">
    <source>
        <dbReference type="ARBA" id="ARBA00004163"/>
    </source>
</evidence>
<dbReference type="InterPro" id="IPR011057">
    <property type="entry name" value="Mss4-like_sf"/>
</dbReference>
<dbReference type="InterPro" id="IPR044565">
    <property type="entry name" value="Sec22"/>
</dbReference>
<evidence type="ECO:0000313" key="19">
    <source>
        <dbReference type="EMBL" id="KAK2079398.1"/>
    </source>
</evidence>
<protein>
    <recommendedName>
        <fullName evidence="21">Peptide-methionine (R)-S-oxide reductase</fullName>
    </recommendedName>
</protein>
<dbReference type="Pfam" id="PF00957">
    <property type="entry name" value="Synaptobrevin"/>
    <property type="match status" value="1"/>
</dbReference>
<dbReference type="GO" id="GO:0005484">
    <property type="term" value="F:SNAP receptor activity"/>
    <property type="evidence" value="ECO:0007669"/>
    <property type="project" value="InterPro"/>
</dbReference>
<accession>A0AAD9MMB8</accession>
<comment type="similarity">
    <text evidence="3">Belongs to the MsrB Met sulfoxide reductase family.</text>
</comment>
<keyword evidence="5" id="KW-0813">Transport</keyword>
<evidence type="ECO:0000256" key="13">
    <source>
        <dbReference type="ARBA" id="ARBA00023136"/>
    </source>
</evidence>
<keyword evidence="7" id="KW-0256">Endoplasmic reticulum</keyword>
<evidence type="ECO:0000259" key="18">
    <source>
        <dbReference type="PROSITE" id="PS51790"/>
    </source>
</evidence>
<evidence type="ECO:0000256" key="12">
    <source>
        <dbReference type="ARBA" id="ARBA00023054"/>
    </source>
</evidence>
<keyword evidence="6 15" id="KW-0812">Transmembrane</keyword>
<evidence type="ECO:0000259" key="17">
    <source>
        <dbReference type="PROSITE" id="PS50892"/>
    </source>
</evidence>
<feature type="domain" description="Longin" evidence="16">
    <location>
        <begin position="153"/>
        <end position="298"/>
    </location>
</feature>
<dbReference type="Proteomes" id="UP001255856">
    <property type="component" value="Unassembled WGS sequence"/>
</dbReference>
<dbReference type="Pfam" id="PF13774">
    <property type="entry name" value="Longin"/>
    <property type="match status" value="1"/>
</dbReference>
<proteinExistence type="inferred from homology"/>
<name>A0AAD9MMB8_PROWI</name>
<dbReference type="GO" id="GO:0015031">
    <property type="term" value="P:protein transport"/>
    <property type="evidence" value="ECO:0007669"/>
    <property type="project" value="UniProtKB-KW"/>
</dbReference>
<evidence type="ECO:0000256" key="14">
    <source>
        <dbReference type="PROSITE-ProRule" id="PRU00290"/>
    </source>
</evidence>
<evidence type="ECO:0000256" key="9">
    <source>
        <dbReference type="ARBA" id="ARBA00022989"/>
    </source>
</evidence>
<feature type="domain" description="V-SNARE coiled-coil homology" evidence="17">
    <location>
        <begin position="313"/>
        <end position="373"/>
    </location>
</feature>
<dbReference type="PANTHER" id="PTHR45837">
    <property type="entry name" value="VESICLE-TRAFFICKING PROTEIN SEC22B"/>
    <property type="match status" value="1"/>
</dbReference>
<comment type="subcellular location">
    <subcellularLocation>
        <location evidence="1">Endoplasmic reticulum membrane</location>
        <topology evidence="1">Single-pass type IV membrane protein</topology>
    </subcellularLocation>
    <subcellularLocation>
        <location evidence="2">Golgi apparatus membrane</location>
    </subcellularLocation>
</comment>